<evidence type="ECO:0000313" key="1">
    <source>
        <dbReference type="EMBL" id="TMS05345.1"/>
    </source>
</evidence>
<organism evidence="1 2">
    <name type="scientific">Larimichthys crocea</name>
    <name type="common">Large yellow croaker</name>
    <name type="synonym">Pseudosciaena crocea</name>
    <dbReference type="NCBI Taxonomy" id="215358"/>
    <lineage>
        <taxon>Eukaryota</taxon>
        <taxon>Metazoa</taxon>
        <taxon>Chordata</taxon>
        <taxon>Craniata</taxon>
        <taxon>Vertebrata</taxon>
        <taxon>Euteleostomi</taxon>
        <taxon>Actinopterygii</taxon>
        <taxon>Neopterygii</taxon>
        <taxon>Teleostei</taxon>
        <taxon>Neoteleostei</taxon>
        <taxon>Acanthomorphata</taxon>
        <taxon>Eupercaria</taxon>
        <taxon>Sciaenidae</taxon>
        <taxon>Larimichthys</taxon>
    </lineage>
</organism>
<name>A0ACD3QDX8_LARCR</name>
<keyword evidence="2" id="KW-1185">Reference proteome</keyword>
<evidence type="ECO:0000313" key="2">
    <source>
        <dbReference type="Proteomes" id="UP000793456"/>
    </source>
</evidence>
<accession>A0ACD3QDX8</accession>
<gene>
    <name evidence="1" type="ORF">E3U43_004595</name>
</gene>
<proteinExistence type="predicted"/>
<dbReference type="EMBL" id="CM011693">
    <property type="protein sequence ID" value="TMS05345.1"/>
    <property type="molecule type" value="Genomic_DNA"/>
</dbReference>
<comment type="caution">
    <text evidence="1">The sequence shown here is derived from an EMBL/GenBank/DDBJ whole genome shotgun (WGS) entry which is preliminary data.</text>
</comment>
<sequence length="204" mass="22300">MTAPSFSLLLGLIVLLFGLTVSADHSVFLEYPNPAIAGNDVTLRCKTRDSSTNVGYFFRNGSFFGYSDTGEFTINNVQHSDEGLYWCSTGLFSQSSKIWLSVKDPDPSSLLLVRLLCHLVVVSLYFTSTILMVSIYCGKRKGATFVVKVSGPAQRNGEITQLHACFLTLPTGNNTAITMETDSRVEGGQGQAANYDYVTAVYDF</sequence>
<protein>
    <submittedName>
        <fullName evidence="1">Uncharacterized protein</fullName>
    </submittedName>
</protein>
<reference evidence="1" key="1">
    <citation type="submission" date="2018-11" db="EMBL/GenBank/DDBJ databases">
        <title>The sequence and de novo assembly of Larimichthys crocea genome using PacBio and Hi-C technologies.</title>
        <authorList>
            <person name="Xu P."/>
            <person name="Chen B."/>
            <person name="Zhou Z."/>
            <person name="Ke Q."/>
            <person name="Wu Y."/>
            <person name="Bai H."/>
            <person name="Pu F."/>
        </authorList>
    </citation>
    <scope>NUCLEOTIDE SEQUENCE</scope>
    <source>
        <tissue evidence="1">Muscle</tissue>
    </source>
</reference>
<dbReference type="Proteomes" id="UP000793456">
    <property type="component" value="Chromosome XX"/>
</dbReference>